<feature type="region of interest" description="Disordered" evidence="1">
    <location>
        <begin position="64"/>
        <end position="83"/>
    </location>
</feature>
<accession>A0A2I0I926</accession>
<sequence length="83" mass="9229">MNGDTSQKKMVRTGSELRTPSSDQRKTLIVPPCSLQISMAETGGNEKLPSPKLDPKFTGFSDYDRSSDLQNRQCTSSPTFCWI</sequence>
<reference evidence="2 3" key="1">
    <citation type="submission" date="2017-11" db="EMBL/GenBank/DDBJ databases">
        <title>De-novo sequencing of pomegranate (Punica granatum L.) genome.</title>
        <authorList>
            <person name="Akparov Z."/>
            <person name="Amiraslanov A."/>
            <person name="Hajiyeva S."/>
            <person name="Abbasov M."/>
            <person name="Kaur K."/>
            <person name="Hamwieh A."/>
            <person name="Solovyev V."/>
            <person name="Salamov A."/>
            <person name="Braich B."/>
            <person name="Kosarev P."/>
            <person name="Mahmoud A."/>
            <person name="Hajiyev E."/>
            <person name="Babayeva S."/>
            <person name="Izzatullayeva V."/>
            <person name="Mammadov A."/>
            <person name="Mammadov A."/>
            <person name="Sharifova S."/>
            <person name="Ojaghi J."/>
            <person name="Eynullazada K."/>
            <person name="Bayramov B."/>
            <person name="Abdulazimova A."/>
            <person name="Shahmuradov I."/>
        </authorList>
    </citation>
    <scope>NUCLEOTIDE SEQUENCE [LARGE SCALE GENOMIC DNA]</scope>
    <source>
        <strain evidence="3">cv. AG2017</strain>
        <tissue evidence="2">Leaf</tissue>
    </source>
</reference>
<evidence type="ECO:0000256" key="1">
    <source>
        <dbReference type="SAM" id="MobiDB-lite"/>
    </source>
</evidence>
<feature type="compositionally biased region" description="Polar residues" evidence="1">
    <location>
        <begin position="68"/>
        <end position="83"/>
    </location>
</feature>
<dbReference type="EMBL" id="PGOL01003650">
    <property type="protein sequence ID" value="PKI40170.1"/>
    <property type="molecule type" value="Genomic_DNA"/>
</dbReference>
<proteinExistence type="predicted"/>
<gene>
    <name evidence="2" type="ORF">CRG98_039422</name>
</gene>
<feature type="region of interest" description="Disordered" evidence="1">
    <location>
        <begin position="1"/>
        <end position="30"/>
    </location>
</feature>
<protein>
    <submittedName>
        <fullName evidence="2">Uncharacterized protein</fullName>
    </submittedName>
</protein>
<dbReference type="Proteomes" id="UP000233551">
    <property type="component" value="Unassembled WGS sequence"/>
</dbReference>
<dbReference type="AlphaFoldDB" id="A0A2I0I926"/>
<name>A0A2I0I926_PUNGR</name>
<evidence type="ECO:0000313" key="3">
    <source>
        <dbReference type="Proteomes" id="UP000233551"/>
    </source>
</evidence>
<evidence type="ECO:0000313" key="2">
    <source>
        <dbReference type="EMBL" id="PKI40170.1"/>
    </source>
</evidence>
<keyword evidence="3" id="KW-1185">Reference proteome</keyword>
<organism evidence="2 3">
    <name type="scientific">Punica granatum</name>
    <name type="common">Pomegranate</name>
    <dbReference type="NCBI Taxonomy" id="22663"/>
    <lineage>
        <taxon>Eukaryota</taxon>
        <taxon>Viridiplantae</taxon>
        <taxon>Streptophyta</taxon>
        <taxon>Embryophyta</taxon>
        <taxon>Tracheophyta</taxon>
        <taxon>Spermatophyta</taxon>
        <taxon>Magnoliopsida</taxon>
        <taxon>eudicotyledons</taxon>
        <taxon>Gunneridae</taxon>
        <taxon>Pentapetalae</taxon>
        <taxon>rosids</taxon>
        <taxon>malvids</taxon>
        <taxon>Myrtales</taxon>
        <taxon>Lythraceae</taxon>
        <taxon>Punica</taxon>
    </lineage>
</organism>
<comment type="caution">
    <text evidence="2">The sequence shown here is derived from an EMBL/GenBank/DDBJ whole genome shotgun (WGS) entry which is preliminary data.</text>
</comment>